<comment type="caution">
    <text evidence="2">Lacks conserved residue(s) required for the propagation of feature annotation.</text>
</comment>
<keyword evidence="6" id="KW-1185">Reference proteome</keyword>
<evidence type="ECO:0000313" key="5">
    <source>
        <dbReference type="EMBL" id="KAF6025407.1"/>
    </source>
</evidence>
<evidence type="ECO:0000256" key="2">
    <source>
        <dbReference type="PROSITE-ProRule" id="PRU00059"/>
    </source>
</evidence>
<dbReference type="Proteomes" id="UP000593567">
    <property type="component" value="Unassembled WGS sequence"/>
</dbReference>
<dbReference type="AlphaFoldDB" id="A0A7J7JH85"/>
<comment type="caution">
    <text evidence="5">The sequence shown here is derived from an EMBL/GenBank/DDBJ whole genome shotgun (WGS) entry which is preliminary data.</text>
</comment>
<evidence type="ECO:0000256" key="3">
    <source>
        <dbReference type="SAM" id="Phobius"/>
    </source>
</evidence>
<keyword evidence="3" id="KW-0812">Transmembrane</keyword>
<dbReference type="SUPFAM" id="SSF49854">
    <property type="entry name" value="Spermadhesin, CUB domain"/>
    <property type="match status" value="1"/>
</dbReference>
<keyword evidence="1" id="KW-1015">Disulfide bond</keyword>
<evidence type="ECO:0000259" key="4">
    <source>
        <dbReference type="PROSITE" id="PS01180"/>
    </source>
</evidence>
<reference evidence="5" key="1">
    <citation type="submission" date="2020-06" db="EMBL/GenBank/DDBJ databases">
        <title>Draft genome of Bugula neritina, a colonial animal packing powerful symbionts and potential medicines.</title>
        <authorList>
            <person name="Rayko M."/>
        </authorList>
    </citation>
    <scope>NUCLEOTIDE SEQUENCE [LARGE SCALE GENOMIC DNA]</scope>
    <source>
        <strain evidence="5">Kwan_BN1</strain>
    </source>
</reference>
<feature type="transmembrane region" description="Helical" evidence="3">
    <location>
        <begin position="223"/>
        <end position="244"/>
    </location>
</feature>
<proteinExistence type="predicted"/>
<name>A0A7J7JH85_BUGNE</name>
<organism evidence="5 6">
    <name type="scientific">Bugula neritina</name>
    <name type="common">Brown bryozoan</name>
    <name type="synonym">Sertularia neritina</name>
    <dbReference type="NCBI Taxonomy" id="10212"/>
    <lineage>
        <taxon>Eukaryota</taxon>
        <taxon>Metazoa</taxon>
        <taxon>Spiralia</taxon>
        <taxon>Lophotrochozoa</taxon>
        <taxon>Bryozoa</taxon>
        <taxon>Gymnolaemata</taxon>
        <taxon>Cheilostomatida</taxon>
        <taxon>Flustrina</taxon>
        <taxon>Buguloidea</taxon>
        <taxon>Bugulidae</taxon>
        <taxon>Bugula</taxon>
    </lineage>
</organism>
<dbReference type="Gene3D" id="2.60.120.290">
    <property type="entry name" value="Spermadhesin, CUB domain"/>
    <property type="match status" value="1"/>
</dbReference>
<accession>A0A7J7JH85</accession>
<evidence type="ECO:0000313" key="6">
    <source>
        <dbReference type="Proteomes" id="UP000593567"/>
    </source>
</evidence>
<gene>
    <name evidence="5" type="ORF">EB796_016298</name>
</gene>
<dbReference type="InterPro" id="IPR000859">
    <property type="entry name" value="CUB_dom"/>
</dbReference>
<sequence length="329" mass="36605">MLTCVLASRANGKPNIYNIPWTEGHSNICGDDLNKSEIQLVCSSEAEAIHIKRATIRKQAEMNQTTCSYSGDGQNPYERKCSCVIYSDTTESVTVTTLYADIEDHPNVDYCPYDYWSISADGKEDVTERCGKSTHTVEHYQMTSNLSIVFIFDAEMVDDVQHRGAWIELSASKTLEITCSGEVYEYEPMMNGYSWTVSSTLFSSFDTSLPDTTLRPTEKKTRILAAVCGILILAILVVILWYVLGKKPSLRRVRASRLNNSDTTSSDLYQCYNPSLHSFNKLHEEPNPVASTSGGHRYQESISLSHNNNIVFTTADFGSANNIASSSAC</sequence>
<keyword evidence="3" id="KW-0472">Membrane</keyword>
<evidence type="ECO:0000256" key="1">
    <source>
        <dbReference type="ARBA" id="ARBA00023157"/>
    </source>
</evidence>
<protein>
    <recommendedName>
        <fullName evidence="4">CUB domain-containing protein</fullName>
    </recommendedName>
</protein>
<dbReference type="EMBL" id="VXIV02002463">
    <property type="protein sequence ID" value="KAF6025407.1"/>
    <property type="molecule type" value="Genomic_DNA"/>
</dbReference>
<keyword evidence="3" id="KW-1133">Transmembrane helix</keyword>
<dbReference type="PROSITE" id="PS01180">
    <property type="entry name" value="CUB"/>
    <property type="match status" value="1"/>
</dbReference>
<dbReference type="InterPro" id="IPR035914">
    <property type="entry name" value="Sperma_CUB_dom_sf"/>
</dbReference>
<feature type="domain" description="CUB" evidence="4">
    <location>
        <begin position="29"/>
        <end position="172"/>
    </location>
</feature>